<organism evidence="1 2">
    <name type="scientific">Candidatus Woesebacteria bacterium GW2011_GWA2_44_33</name>
    <dbReference type="NCBI Taxonomy" id="1618564"/>
    <lineage>
        <taxon>Bacteria</taxon>
        <taxon>Candidatus Woeseibacteriota</taxon>
    </lineage>
</organism>
<protein>
    <submittedName>
        <fullName evidence="1">Uncharacterized protein</fullName>
    </submittedName>
</protein>
<proteinExistence type="predicted"/>
<dbReference type="AlphaFoldDB" id="A0A0G1J797"/>
<name>A0A0G1J797_9BACT</name>
<evidence type="ECO:0000313" key="1">
    <source>
        <dbReference type="EMBL" id="KKT67218.1"/>
    </source>
</evidence>
<sequence>MILTVVMVSVLTLSGWQVYRLTSGRSSLEDPEVLAAVTTRTLEERVVSLESRVLTLERNTGLVKPKSTGKIKERFVQLAGGSINTVSWTKIPGTEFSFDAALYGTSVEVSWEG</sequence>
<accession>A0A0G1J797</accession>
<reference evidence="1 2" key="1">
    <citation type="journal article" date="2015" name="Nature">
        <title>rRNA introns, odd ribosomes, and small enigmatic genomes across a large radiation of phyla.</title>
        <authorList>
            <person name="Brown C.T."/>
            <person name="Hug L.A."/>
            <person name="Thomas B.C."/>
            <person name="Sharon I."/>
            <person name="Castelle C.J."/>
            <person name="Singh A."/>
            <person name="Wilkins M.J."/>
            <person name="Williams K.H."/>
            <person name="Banfield J.F."/>
        </authorList>
    </citation>
    <scope>NUCLEOTIDE SEQUENCE [LARGE SCALE GENOMIC DNA]</scope>
</reference>
<dbReference type="EMBL" id="LCIY01000011">
    <property type="protein sequence ID" value="KKT67218.1"/>
    <property type="molecule type" value="Genomic_DNA"/>
</dbReference>
<comment type="caution">
    <text evidence="1">The sequence shown here is derived from an EMBL/GenBank/DDBJ whole genome shotgun (WGS) entry which is preliminary data.</text>
</comment>
<evidence type="ECO:0000313" key="2">
    <source>
        <dbReference type="Proteomes" id="UP000034826"/>
    </source>
</evidence>
<dbReference type="Proteomes" id="UP000034826">
    <property type="component" value="Unassembled WGS sequence"/>
</dbReference>
<gene>
    <name evidence="1" type="ORF">UW60_C0011G0018</name>
</gene>